<dbReference type="PANTHER" id="PTHR47320:SF1">
    <property type="entry name" value="BIFUNCTIONAL URIDYLYLTRANSFERASE_URIDYLYL-REMOVING ENZYME"/>
    <property type="match status" value="1"/>
</dbReference>
<dbReference type="PANTHER" id="PTHR47320">
    <property type="entry name" value="BIFUNCTIONAL URIDYLYLTRANSFERASE/URIDYLYL-REMOVING ENZYME"/>
    <property type="match status" value="1"/>
</dbReference>
<dbReference type="GO" id="GO:0008773">
    <property type="term" value="F:[protein-PII] uridylyltransferase activity"/>
    <property type="evidence" value="ECO:0007669"/>
    <property type="project" value="InterPro"/>
</dbReference>
<dbReference type="InterPro" id="IPR010043">
    <property type="entry name" value="UTase/UR"/>
</dbReference>
<keyword evidence="4" id="KW-1185">Reference proteome</keyword>
<evidence type="ECO:0008006" key="5">
    <source>
        <dbReference type="Google" id="ProtNLM"/>
    </source>
</evidence>
<proteinExistence type="predicted"/>
<dbReference type="SUPFAM" id="SSF81301">
    <property type="entry name" value="Nucleotidyltransferase"/>
    <property type="match status" value="1"/>
</dbReference>
<evidence type="ECO:0000256" key="2">
    <source>
        <dbReference type="SAM" id="MobiDB-lite"/>
    </source>
</evidence>
<evidence type="ECO:0000313" key="3">
    <source>
        <dbReference type="EMBL" id="UOP05751.1"/>
    </source>
</evidence>
<dbReference type="AlphaFoldDB" id="A0A8T9MX94"/>
<evidence type="ECO:0000256" key="1">
    <source>
        <dbReference type="ARBA" id="ARBA00022801"/>
    </source>
</evidence>
<gene>
    <name evidence="3" type="ORF">LVJ77_11060</name>
</gene>
<dbReference type="GO" id="GO:0016787">
    <property type="term" value="F:hydrolase activity"/>
    <property type="evidence" value="ECO:0007669"/>
    <property type="project" value="UniProtKB-KW"/>
</dbReference>
<keyword evidence="1" id="KW-0378">Hydrolase</keyword>
<dbReference type="Proteomes" id="UP000831534">
    <property type="component" value="Chromosome"/>
</dbReference>
<reference evidence="3" key="2">
    <citation type="journal article" date="2022" name="Res Sq">
        <title>Evolution of multicellular longitudinally dividing oral cavity symbionts (Neisseriaceae).</title>
        <authorList>
            <person name="Nyongesa S."/>
            <person name="Weber P."/>
            <person name="Bernet E."/>
            <person name="Pullido F."/>
            <person name="Nieckarz M."/>
            <person name="Delaby M."/>
            <person name="Nieves C."/>
            <person name="Viehboeck T."/>
            <person name="Krause N."/>
            <person name="Rivera-Millot A."/>
            <person name="Nakamura A."/>
            <person name="Vischer N."/>
            <person name="VanNieuwenhze M."/>
            <person name="Brun Y."/>
            <person name="Cava F."/>
            <person name="Bulgheresi S."/>
            <person name="Veyrier F."/>
        </authorList>
    </citation>
    <scope>NUCLEOTIDE SEQUENCE</scope>
    <source>
        <strain evidence="3">17694</strain>
    </source>
</reference>
<reference evidence="3" key="1">
    <citation type="submission" date="2021-12" db="EMBL/GenBank/DDBJ databases">
        <authorList>
            <person name="Veyrier F.J."/>
        </authorList>
    </citation>
    <scope>NUCLEOTIDE SEQUENCE</scope>
    <source>
        <strain evidence="3">17694</strain>
    </source>
</reference>
<accession>A0A8T9MX94</accession>
<name>A0A8T9MX94_9NEIS</name>
<dbReference type="EMBL" id="CP091521">
    <property type="protein sequence ID" value="UOP05751.1"/>
    <property type="molecule type" value="Genomic_DNA"/>
</dbReference>
<evidence type="ECO:0000313" key="4">
    <source>
        <dbReference type="Proteomes" id="UP000831534"/>
    </source>
</evidence>
<organism evidence="3 4">
    <name type="scientific">Conchiformibius kuhniae</name>
    <dbReference type="NCBI Taxonomy" id="211502"/>
    <lineage>
        <taxon>Bacteria</taxon>
        <taxon>Pseudomonadati</taxon>
        <taxon>Pseudomonadota</taxon>
        <taxon>Betaproteobacteria</taxon>
        <taxon>Neisseriales</taxon>
        <taxon>Neisseriaceae</taxon>
        <taxon>Conchiformibius</taxon>
    </lineage>
</organism>
<protein>
    <recommendedName>
        <fullName evidence="5">Polymerase nucleotidyl transferase domain-containing protein</fullName>
    </recommendedName>
</protein>
<sequence length="114" mass="12267">MPATACKIRLAQRRHAAAETYRHTRNPYNFFRAYTLALQDTAAELWHHAFPDGGRIALLATGGFGRGEVYPHSDVDLAVPPPPTTLPKTKPHSLPASSNCSGTRGLPPPSNPAA</sequence>
<dbReference type="InterPro" id="IPR043519">
    <property type="entry name" value="NT_sf"/>
</dbReference>
<feature type="region of interest" description="Disordered" evidence="2">
    <location>
        <begin position="70"/>
        <end position="114"/>
    </location>
</feature>